<evidence type="ECO:0000256" key="4">
    <source>
        <dbReference type="ARBA" id="ARBA00023239"/>
    </source>
</evidence>
<dbReference type="SMART" id="SM01130">
    <property type="entry name" value="DHDPS"/>
    <property type="match status" value="1"/>
</dbReference>
<dbReference type="PIRSF" id="PIRSF001365">
    <property type="entry name" value="DHDPS"/>
    <property type="match status" value="1"/>
</dbReference>
<dbReference type="Gene3D" id="3.20.20.70">
    <property type="entry name" value="Aldolase class I"/>
    <property type="match status" value="1"/>
</dbReference>
<dbReference type="EMBL" id="RBXR01000001">
    <property type="protein sequence ID" value="RKT69701.1"/>
    <property type="molecule type" value="Genomic_DNA"/>
</dbReference>
<dbReference type="PANTHER" id="PTHR12128:SF19">
    <property type="entry name" value="5-DEHYDRO-4-DEOXYGLUCARATE DEHYDRATASE 2-RELATED"/>
    <property type="match status" value="1"/>
</dbReference>
<organism evidence="9 10">
    <name type="scientific">Saccharothrix variisporea</name>
    <dbReference type="NCBI Taxonomy" id="543527"/>
    <lineage>
        <taxon>Bacteria</taxon>
        <taxon>Bacillati</taxon>
        <taxon>Actinomycetota</taxon>
        <taxon>Actinomycetes</taxon>
        <taxon>Pseudonocardiales</taxon>
        <taxon>Pseudonocardiaceae</taxon>
        <taxon>Saccharothrix</taxon>
    </lineage>
</organism>
<keyword evidence="4 5" id="KW-0456">Lyase</keyword>
<protein>
    <recommendedName>
        <fullName evidence="5">Probable 5-dehydro-4-deoxyglucarate dehydratase</fullName>
        <ecNumber evidence="5">4.2.1.41</ecNumber>
    </recommendedName>
    <alternativeName>
        <fullName evidence="5">5-keto-4-deoxy-glucarate dehydratase</fullName>
        <shortName evidence="5">KDGDH</shortName>
    </alternativeName>
</protein>
<dbReference type="HAMAP" id="MF_00694">
    <property type="entry name" value="KDGDH"/>
    <property type="match status" value="1"/>
</dbReference>
<feature type="active site" description="Proton donor/acceptor" evidence="7">
    <location>
        <position position="137"/>
    </location>
</feature>
<comment type="pathway">
    <text evidence="2 5">Carbohydrate acid metabolism; D-glucarate degradation; 2,5-dioxopentanoate from D-glucarate: step 2/2.</text>
</comment>
<dbReference type="NCBIfam" id="NF002958">
    <property type="entry name" value="PRK03620.1"/>
    <property type="match status" value="1"/>
</dbReference>
<feature type="active site" description="Schiff-base intermediate with substrate" evidence="7">
    <location>
        <position position="162"/>
    </location>
</feature>
<feature type="binding site" evidence="8">
    <location>
        <position position="50"/>
    </location>
    <ligand>
        <name>pyruvate</name>
        <dbReference type="ChEBI" id="CHEBI:15361"/>
    </ligand>
</feature>
<evidence type="ECO:0000256" key="5">
    <source>
        <dbReference type="HAMAP-Rule" id="MF_00694"/>
    </source>
</evidence>
<dbReference type="Pfam" id="PF00701">
    <property type="entry name" value="DHDPS"/>
    <property type="match status" value="1"/>
</dbReference>
<sequence>MKVGMQLDGVLFFPVTPFDPDGAVAEHVLAEHVKRGVAAGAGGVFVACGTGEFHALDLAEFERAVAVAVEATAGRVPVFAGAGGPVPVAKAFARAARDAGADGLLLLPPYLVSNPPKGLVRYVAEVAGATELPLIVYQRNNAVFTPETAVEAASLPTVVGFKDGLGDIDLLQRIVLAVRAAVDKPFQFFNGLPTAELTVPAYRGIGVELYSSAVFCFAPEISLGFYRAVQDGDDALVRRYLTEFYRPFVELRDRVPGYAVALVKAAVRATGLDVGGVRPPLLDPTEEHLAELEKIVAAGRELAA</sequence>
<evidence type="ECO:0000256" key="2">
    <source>
        <dbReference type="ARBA" id="ARBA00004983"/>
    </source>
</evidence>
<dbReference type="SUPFAM" id="SSF51569">
    <property type="entry name" value="Aldolase"/>
    <property type="match status" value="1"/>
</dbReference>
<dbReference type="EC" id="4.2.1.41" evidence="5"/>
<dbReference type="GO" id="GO:0042838">
    <property type="term" value="P:D-glucarate catabolic process"/>
    <property type="evidence" value="ECO:0007669"/>
    <property type="project" value="UniProtKB-UniRule"/>
</dbReference>
<dbReference type="UniPathway" id="UPA00564">
    <property type="reaction ID" value="UER00628"/>
</dbReference>
<reference evidence="9 10" key="1">
    <citation type="submission" date="2018-10" db="EMBL/GenBank/DDBJ databases">
        <title>Sequencing the genomes of 1000 actinobacteria strains.</title>
        <authorList>
            <person name="Klenk H.-P."/>
        </authorList>
    </citation>
    <scope>NUCLEOTIDE SEQUENCE [LARGE SCALE GENOMIC DNA]</scope>
    <source>
        <strain evidence="9 10">DSM 43911</strain>
    </source>
</reference>
<evidence type="ECO:0000256" key="6">
    <source>
        <dbReference type="PIRNR" id="PIRNR001365"/>
    </source>
</evidence>
<keyword evidence="10" id="KW-1185">Reference proteome</keyword>
<dbReference type="InterPro" id="IPR013785">
    <property type="entry name" value="Aldolase_TIM"/>
</dbReference>
<dbReference type="GO" id="GO:0047448">
    <property type="term" value="F:5-dehydro-4-deoxyglucarate dehydratase activity"/>
    <property type="evidence" value="ECO:0007669"/>
    <property type="project" value="UniProtKB-UniRule"/>
</dbReference>
<dbReference type="InterPro" id="IPR017655">
    <property type="entry name" value="Dehydro-deoxyglucarate_dehyd"/>
</dbReference>
<evidence type="ECO:0000256" key="8">
    <source>
        <dbReference type="PIRSR" id="PIRSR001365-2"/>
    </source>
</evidence>
<evidence type="ECO:0000313" key="9">
    <source>
        <dbReference type="EMBL" id="RKT69701.1"/>
    </source>
</evidence>
<accession>A0A495X5T0</accession>
<gene>
    <name evidence="9" type="ORF">DFJ66_2939</name>
</gene>
<comment type="caution">
    <text evidence="9">The sequence shown here is derived from an EMBL/GenBank/DDBJ whole genome shotgun (WGS) entry which is preliminary data.</text>
</comment>
<evidence type="ECO:0000256" key="3">
    <source>
        <dbReference type="ARBA" id="ARBA00007592"/>
    </source>
</evidence>
<comment type="similarity">
    <text evidence="3 5 6">Belongs to the DapA family.</text>
</comment>
<dbReference type="AlphaFoldDB" id="A0A495X5T0"/>
<dbReference type="InterPro" id="IPR002220">
    <property type="entry name" value="DapA-like"/>
</dbReference>
<dbReference type="Proteomes" id="UP000272729">
    <property type="component" value="Unassembled WGS sequence"/>
</dbReference>
<evidence type="ECO:0000256" key="1">
    <source>
        <dbReference type="ARBA" id="ARBA00001446"/>
    </source>
</evidence>
<evidence type="ECO:0000313" key="10">
    <source>
        <dbReference type="Proteomes" id="UP000272729"/>
    </source>
</evidence>
<comment type="catalytic activity">
    <reaction evidence="1 5">
        <text>5-dehydro-4-deoxy-D-glucarate + H(+) = 2,5-dioxopentanoate + CO2 + H2O</text>
        <dbReference type="Rhea" id="RHEA:24608"/>
        <dbReference type="ChEBI" id="CHEBI:15377"/>
        <dbReference type="ChEBI" id="CHEBI:15378"/>
        <dbReference type="ChEBI" id="CHEBI:16526"/>
        <dbReference type="ChEBI" id="CHEBI:42819"/>
        <dbReference type="ChEBI" id="CHEBI:58136"/>
        <dbReference type="EC" id="4.2.1.41"/>
    </reaction>
</comment>
<dbReference type="PANTHER" id="PTHR12128">
    <property type="entry name" value="DIHYDRODIPICOLINATE SYNTHASE"/>
    <property type="match status" value="1"/>
</dbReference>
<dbReference type="GO" id="GO:0008840">
    <property type="term" value="F:4-hydroxy-tetrahydrodipicolinate synthase activity"/>
    <property type="evidence" value="ECO:0007669"/>
    <property type="project" value="TreeGrafter"/>
</dbReference>
<evidence type="ECO:0000256" key="7">
    <source>
        <dbReference type="PIRSR" id="PIRSR001365-1"/>
    </source>
</evidence>
<proteinExistence type="inferred from homology"/>
<name>A0A495X5T0_9PSEU</name>